<feature type="compositionally biased region" description="Acidic residues" evidence="1">
    <location>
        <begin position="95"/>
        <end position="117"/>
    </location>
</feature>
<keyword evidence="3" id="KW-1185">Reference proteome</keyword>
<gene>
    <name evidence="2" type="ORF">J1N35_014119</name>
</gene>
<name>A0A9D3VUZ4_9ROSI</name>
<proteinExistence type="predicted"/>
<evidence type="ECO:0000313" key="3">
    <source>
        <dbReference type="Proteomes" id="UP000828251"/>
    </source>
</evidence>
<comment type="caution">
    <text evidence="2">The sequence shown here is derived from an EMBL/GenBank/DDBJ whole genome shotgun (WGS) entry which is preliminary data.</text>
</comment>
<organism evidence="2 3">
    <name type="scientific">Gossypium stocksii</name>
    <dbReference type="NCBI Taxonomy" id="47602"/>
    <lineage>
        <taxon>Eukaryota</taxon>
        <taxon>Viridiplantae</taxon>
        <taxon>Streptophyta</taxon>
        <taxon>Embryophyta</taxon>
        <taxon>Tracheophyta</taxon>
        <taxon>Spermatophyta</taxon>
        <taxon>Magnoliopsida</taxon>
        <taxon>eudicotyledons</taxon>
        <taxon>Gunneridae</taxon>
        <taxon>Pentapetalae</taxon>
        <taxon>rosids</taxon>
        <taxon>malvids</taxon>
        <taxon>Malvales</taxon>
        <taxon>Malvaceae</taxon>
        <taxon>Malvoideae</taxon>
        <taxon>Gossypium</taxon>
    </lineage>
</organism>
<reference evidence="2 3" key="1">
    <citation type="journal article" date="2021" name="Plant Biotechnol. J.">
        <title>Multi-omics assisted identification of the key and species-specific regulatory components of drought-tolerant mechanisms in Gossypium stocksii.</title>
        <authorList>
            <person name="Yu D."/>
            <person name="Ke L."/>
            <person name="Zhang D."/>
            <person name="Wu Y."/>
            <person name="Sun Y."/>
            <person name="Mei J."/>
            <person name="Sun J."/>
            <person name="Sun Y."/>
        </authorList>
    </citation>
    <scope>NUCLEOTIDE SEQUENCE [LARGE SCALE GENOMIC DNA]</scope>
    <source>
        <strain evidence="3">cv. E1</strain>
        <tissue evidence="2">Leaf</tissue>
    </source>
</reference>
<feature type="region of interest" description="Disordered" evidence="1">
    <location>
        <begin position="75"/>
        <end position="128"/>
    </location>
</feature>
<dbReference type="EMBL" id="JAIQCV010000005">
    <property type="protein sequence ID" value="KAH1097198.1"/>
    <property type="molecule type" value="Genomic_DNA"/>
</dbReference>
<dbReference type="AlphaFoldDB" id="A0A9D3VUZ4"/>
<feature type="compositionally biased region" description="Basic and acidic residues" evidence="1">
    <location>
        <begin position="119"/>
        <end position="128"/>
    </location>
</feature>
<dbReference type="Proteomes" id="UP000828251">
    <property type="component" value="Unassembled WGS sequence"/>
</dbReference>
<protein>
    <submittedName>
        <fullName evidence="2">Uncharacterized protein</fullName>
    </submittedName>
</protein>
<sequence length="128" mass="14530">MRLNRNVLVDDRKERTSEKIVRCCEENRVQDPCTVVLRAYVDRRSIVRGIDINLNAPLVSKNLNLGPRLEMHPVVIETNADGDDGYDNNGSSDHDVEDYNDPDIDEVLDDIDNEGGDNDGNKLRNTDY</sequence>
<evidence type="ECO:0000313" key="2">
    <source>
        <dbReference type="EMBL" id="KAH1097198.1"/>
    </source>
</evidence>
<evidence type="ECO:0000256" key="1">
    <source>
        <dbReference type="SAM" id="MobiDB-lite"/>
    </source>
</evidence>
<accession>A0A9D3VUZ4</accession>